<accession>A2E4N0</accession>
<dbReference type="InParanoid" id="A2E4N0"/>
<dbReference type="RefSeq" id="XP_001324563.1">
    <property type="nucleotide sequence ID" value="XM_001324528.1"/>
</dbReference>
<name>A2E4N0_TRIV3</name>
<sequence>MGEVIDHRYSDGSVEYLLQSEDSKKWIQPDSDKYKELINIYLGKLKEKGRKERRKPQINRCYKPLTKIVREKIINGELYYIVKIEGENTHYLIHSRNVGNMNPQLISTFVEKSFARDPAALGITEYNKIEIHATEYVIDDD</sequence>
<dbReference type="VEuPathDB" id="TrichDB:TVAGG3_0862250"/>
<reference evidence="1" key="2">
    <citation type="journal article" date="2007" name="Science">
        <title>Draft genome sequence of the sexually transmitted pathogen Trichomonas vaginalis.</title>
        <authorList>
            <person name="Carlton J.M."/>
            <person name="Hirt R.P."/>
            <person name="Silva J.C."/>
            <person name="Delcher A.L."/>
            <person name="Schatz M."/>
            <person name="Zhao Q."/>
            <person name="Wortman J.R."/>
            <person name="Bidwell S.L."/>
            <person name="Alsmark U.C.M."/>
            <person name="Besteiro S."/>
            <person name="Sicheritz-Ponten T."/>
            <person name="Noel C.J."/>
            <person name="Dacks J.B."/>
            <person name="Foster P.G."/>
            <person name="Simillion C."/>
            <person name="Van de Peer Y."/>
            <person name="Miranda-Saavedra D."/>
            <person name="Barton G.J."/>
            <person name="Westrop G.D."/>
            <person name="Mueller S."/>
            <person name="Dessi D."/>
            <person name="Fiori P.L."/>
            <person name="Ren Q."/>
            <person name="Paulsen I."/>
            <person name="Zhang H."/>
            <person name="Bastida-Corcuera F.D."/>
            <person name="Simoes-Barbosa A."/>
            <person name="Brown M.T."/>
            <person name="Hayes R.D."/>
            <person name="Mukherjee M."/>
            <person name="Okumura C.Y."/>
            <person name="Schneider R."/>
            <person name="Smith A.J."/>
            <person name="Vanacova S."/>
            <person name="Villalvazo M."/>
            <person name="Haas B.J."/>
            <person name="Pertea M."/>
            <person name="Feldblyum T.V."/>
            <person name="Utterback T.R."/>
            <person name="Shu C.L."/>
            <person name="Osoegawa K."/>
            <person name="de Jong P.J."/>
            <person name="Hrdy I."/>
            <person name="Horvathova L."/>
            <person name="Zubacova Z."/>
            <person name="Dolezal P."/>
            <person name="Malik S.B."/>
            <person name="Logsdon J.M. Jr."/>
            <person name="Henze K."/>
            <person name="Gupta A."/>
            <person name="Wang C.C."/>
            <person name="Dunne R.L."/>
            <person name="Upcroft J.A."/>
            <person name="Upcroft P."/>
            <person name="White O."/>
            <person name="Salzberg S.L."/>
            <person name="Tang P."/>
            <person name="Chiu C.-H."/>
            <person name="Lee Y.-S."/>
            <person name="Embley T.M."/>
            <person name="Coombs G.H."/>
            <person name="Mottram J.C."/>
            <person name="Tachezy J."/>
            <person name="Fraser-Liggett C.M."/>
            <person name="Johnson P.J."/>
        </authorList>
    </citation>
    <scope>NUCLEOTIDE SEQUENCE [LARGE SCALE GENOMIC DNA]</scope>
    <source>
        <strain evidence="1">G3</strain>
    </source>
</reference>
<dbReference type="AlphaFoldDB" id="A2E4N0"/>
<reference evidence="1" key="1">
    <citation type="submission" date="2006-10" db="EMBL/GenBank/DDBJ databases">
        <authorList>
            <person name="Amadeo P."/>
            <person name="Zhao Q."/>
            <person name="Wortman J."/>
            <person name="Fraser-Liggett C."/>
            <person name="Carlton J."/>
        </authorList>
    </citation>
    <scope>NUCLEOTIDE SEQUENCE</scope>
    <source>
        <strain evidence="1">G3</strain>
    </source>
</reference>
<organism evidence="1 2">
    <name type="scientific">Trichomonas vaginalis (strain ATCC PRA-98 / G3)</name>
    <dbReference type="NCBI Taxonomy" id="412133"/>
    <lineage>
        <taxon>Eukaryota</taxon>
        <taxon>Metamonada</taxon>
        <taxon>Parabasalia</taxon>
        <taxon>Trichomonadida</taxon>
        <taxon>Trichomonadidae</taxon>
        <taxon>Trichomonas</taxon>
    </lineage>
</organism>
<proteinExistence type="predicted"/>
<dbReference type="KEGG" id="tva:4770312"/>
<dbReference type="EMBL" id="DS113303">
    <property type="protein sequence ID" value="EAY12340.1"/>
    <property type="molecule type" value="Genomic_DNA"/>
</dbReference>
<gene>
    <name evidence="1" type="ORF">TVAG_245720</name>
</gene>
<evidence type="ECO:0000313" key="2">
    <source>
        <dbReference type="Proteomes" id="UP000001542"/>
    </source>
</evidence>
<evidence type="ECO:0000313" key="1">
    <source>
        <dbReference type="EMBL" id="EAY12340.1"/>
    </source>
</evidence>
<protein>
    <submittedName>
        <fullName evidence="1">Uncharacterized protein</fullName>
    </submittedName>
</protein>
<dbReference type="Proteomes" id="UP000001542">
    <property type="component" value="Unassembled WGS sequence"/>
</dbReference>
<keyword evidence="2" id="KW-1185">Reference proteome</keyword>
<dbReference type="VEuPathDB" id="TrichDB:TVAG_245720"/>